<keyword evidence="4" id="KW-0732">Signal</keyword>
<dbReference type="PANTHER" id="PTHR30620">
    <property type="entry name" value="PERIPLASMIC BETA-GLUCOSIDASE-RELATED"/>
    <property type="match status" value="1"/>
</dbReference>
<proteinExistence type="inferred from homology"/>
<dbReference type="GO" id="GO:0009251">
    <property type="term" value="P:glucan catabolic process"/>
    <property type="evidence" value="ECO:0007669"/>
    <property type="project" value="TreeGrafter"/>
</dbReference>
<dbReference type="SUPFAM" id="SSF52279">
    <property type="entry name" value="Beta-D-glucan exohydrolase, C-terminal domain"/>
    <property type="match status" value="1"/>
</dbReference>
<dbReference type="InterPro" id="IPR026891">
    <property type="entry name" value="Fn3-like"/>
</dbReference>
<dbReference type="PRINTS" id="PR00133">
    <property type="entry name" value="GLHYDRLASE3"/>
</dbReference>
<evidence type="ECO:0000256" key="3">
    <source>
        <dbReference type="ARBA" id="ARBA00012744"/>
    </source>
</evidence>
<dbReference type="Pfam" id="PF00933">
    <property type="entry name" value="Glyco_hydro_3"/>
    <property type="match status" value="1"/>
</dbReference>
<evidence type="ECO:0000313" key="8">
    <source>
        <dbReference type="EMBL" id="CBI09014.1"/>
    </source>
</evidence>
<feature type="domain" description="Fibronectin type III-like" evidence="7">
    <location>
        <begin position="739"/>
        <end position="808"/>
    </location>
</feature>
<dbReference type="Gene3D" id="3.20.20.300">
    <property type="entry name" value="Glycoside hydrolase, family 3, N-terminal domain"/>
    <property type="match status" value="1"/>
</dbReference>
<dbReference type="EC" id="3.2.1.21" evidence="3"/>
<dbReference type="AlphaFoldDB" id="E6QP43"/>
<evidence type="ECO:0000256" key="4">
    <source>
        <dbReference type="ARBA" id="ARBA00022729"/>
    </source>
</evidence>
<dbReference type="SMART" id="SM01217">
    <property type="entry name" value="Fn3_like"/>
    <property type="match status" value="1"/>
</dbReference>
<keyword evidence="5 8" id="KW-0378">Hydrolase</keyword>
<evidence type="ECO:0000256" key="5">
    <source>
        <dbReference type="ARBA" id="ARBA00022801"/>
    </source>
</evidence>
<dbReference type="FunFam" id="3.20.20.300:FF:000005">
    <property type="entry name" value="Periplasmic beta-glucosidase"/>
    <property type="match status" value="1"/>
</dbReference>
<dbReference type="InterPro" id="IPR051915">
    <property type="entry name" value="Cellulose_Degrad_GH3"/>
</dbReference>
<dbReference type="PANTHER" id="PTHR30620:SF16">
    <property type="entry name" value="LYSOSOMAL BETA GLUCOSIDASE"/>
    <property type="match status" value="1"/>
</dbReference>
<evidence type="ECO:0000256" key="2">
    <source>
        <dbReference type="ARBA" id="ARBA00005336"/>
    </source>
</evidence>
<comment type="caution">
    <text evidence="8">The sequence shown here is derived from an EMBL/GenBank/DDBJ whole genome shotgun (WGS) entry which is preliminary data.</text>
</comment>
<evidence type="ECO:0000256" key="6">
    <source>
        <dbReference type="ARBA" id="ARBA00023295"/>
    </source>
</evidence>
<dbReference type="Pfam" id="PF14310">
    <property type="entry name" value="Fn3-like"/>
    <property type="match status" value="1"/>
</dbReference>
<accession>E6QP43</accession>
<name>E6QP43_9ZZZZ</name>
<dbReference type="InterPro" id="IPR019800">
    <property type="entry name" value="Glyco_hydro_3_AS"/>
</dbReference>
<organism evidence="8">
    <name type="scientific">mine drainage metagenome</name>
    <dbReference type="NCBI Taxonomy" id="410659"/>
    <lineage>
        <taxon>unclassified sequences</taxon>
        <taxon>metagenomes</taxon>
        <taxon>ecological metagenomes</taxon>
    </lineage>
</organism>
<dbReference type="SUPFAM" id="SSF51445">
    <property type="entry name" value="(Trans)glycosidases"/>
    <property type="match status" value="1"/>
</dbReference>
<dbReference type="InterPro" id="IPR002772">
    <property type="entry name" value="Glyco_hydro_3_C"/>
</dbReference>
<dbReference type="Gene3D" id="2.60.40.10">
    <property type="entry name" value="Immunoglobulins"/>
    <property type="match status" value="1"/>
</dbReference>
<gene>
    <name evidence="8" type="primary">bglX</name>
    <name evidence="8" type="ORF">CARN6_2554</name>
</gene>
<dbReference type="PROSITE" id="PS00775">
    <property type="entry name" value="GLYCOSYL_HYDROL_F3"/>
    <property type="match status" value="1"/>
</dbReference>
<dbReference type="GO" id="GO:0008422">
    <property type="term" value="F:beta-glucosidase activity"/>
    <property type="evidence" value="ECO:0007669"/>
    <property type="project" value="UniProtKB-EC"/>
</dbReference>
<dbReference type="Gene3D" id="3.40.50.1700">
    <property type="entry name" value="Glycoside hydrolase family 3 C-terminal domain"/>
    <property type="match status" value="1"/>
</dbReference>
<dbReference type="Pfam" id="PF01915">
    <property type="entry name" value="Glyco_hydro_3_C"/>
    <property type="match status" value="1"/>
</dbReference>
<dbReference type="InterPro" id="IPR036881">
    <property type="entry name" value="Glyco_hydro_3_C_sf"/>
</dbReference>
<dbReference type="InterPro" id="IPR013783">
    <property type="entry name" value="Ig-like_fold"/>
</dbReference>
<dbReference type="InterPro" id="IPR017853">
    <property type="entry name" value="GH"/>
</dbReference>
<sequence>MICKSLIGESMPHMAGYSGRRLKAMLRACLAAGIGVALLQLSANAQNGMPFASAPSQQKTAAPSNRQLVTPAIEQRVDALVKQMTIEEKLGQLVQYGDSGHAGRATLAKDAVDAPGKNPAPPTKVDAMQLAATGRLGSMLNTVGAERTNAFQRAAVEKSRLHIPLLFGADILHGYRTIYPVPLGLAATFDPALVTSLSHISAEEATTGGVRWFYSPMVDISRDPRWGRTQEGAGEDPYLGAAMARAYIHGYQGDDLSRPGSVAASVKHFAAYGAAEAGREYNTTDMSESRLYQVYLPPYKAAVEAGAATIMSAFNALNGVPSTENSFLLQDVLRNEWGFDGLVVSDYTAVMELRNHGIAQDAATAAQKALLAGVDVDMMSHYYDTELPALIRSGKVPMEAVDEAVRRVLRVKFALGLFEHPYAEGAEVTEAVAEHRPMVRQAAEESLVLLQNKPFGGASPILPLTNRPIKVALIGPLADNSKEMLGAWGRTMREPGVVTVMDALEAQAKQAGGSLLYAKGTEISGDSERGFAEALQVSRQADVVVLALGESSIMSGEAGSRAHLDLPGNQEKLLELIASTHRPIVLLVFSGRPLVLTWAAQHIPAIMEAWFPGTEAGSAIANVLYGKVAPSGKLPMSFPRAVGQEPLYYNQFPTGRPPFNADLSQPPGPDSRFISRYIDVPNDALFPFGYGLSYTTFTYSNVTLSRISVPLRDAERKDGRTLIRATATLRNTGERTATEVVQCYVRNRGASLEQPVRSLQGFTRVTLKPGESKQVSFDLGFAELSFYNNAGKAVIEPTNYTVWVGGSSLATEHASFEITPQ</sequence>
<dbReference type="InterPro" id="IPR036962">
    <property type="entry name" value="Glyco_hydro_3_N_sf"/>
</dbReference>
<dbReference type="EMBL" id="CABQ01000306">
    <property type="protein sequence ID" value="CBI09014.1"/>
    <property type="molecule type" value="Genomic_DNA"/>
</dbReference>
<protein>
    <recommendedName>
        <fullName evidence="3">beta-glucosidase</fullName>
        <ecNumber evidence="3">3.2.1.21</ecNumber>
    </recommendedName>
</protein>
<comment type="catalytic activity">
    <reaction evidence="1">
        <text>Hydrolysis of terminal, non-reducing beta-D-glucosyl residues with release of beta-D-glucose.</text>
        <dbReference type="EC" id="3.2.1.21"/>
    </reaction>
</comment>
<evidence type="ECO:0000259" key="7">
    <source>
        <dbReference type="SMART" id="SM01217"/>
    </source>
</evidence>
<evidence type="ECO:0000256" key="1">
    <source>
        <dbReference type="ARBA" id="ARBA00000448"/>
    </source>
</evidence>
<keyword evidence="6 8" id="KW-0326">Glycosidase</keyword>
<dbReference type="InterPro" id="IPR001764">
    <property type="entry name" value="Glyco_hydro_3_N"/>
</dbReference>
<reference evidence="8" key="1">
    <citation type="submission" date="2009-10" db="EMBL/GenBank/DDBJ databases">
        <title>Diversity of trophic interactions inside an arsenic-rich microbial ecosystem.</title>
        <authorList>
            <person name="Bertin P.N."/>
            <person name="Heinrich-Salmeron A."/>
            <person name="Pelletier E."/>
            <person name="Goulhen-Chollet F."/>
            <person name="Arsene-Ploetze F."/>
            <person name="Gallien S."/>
            <person name="Calteau A."/>
            <person name="Vallenet D."/>
            <person name="Casiot C."/>
            <person name="Chane-Woon-Ming B."/>
            <person name="Giloteaux L."/>
            <person name="Barakat M."/>
            <person name="Bonnefoy V."/>
            <person name="Bruneel O."/>
            <person name="Chandler M."/>
            <person name="Cleiss J."/>
            <person name="Duran R."/>
            <person name="Elbaz-Poulichet F."/>
            <person name="Fonknechten N."/>
            <person name="Lauga B."/>
            <person name="Mornico D."/>
            <person name="Ortet P."/>
            <person name="Schaeffer C."/>
            <person name="Siguier P."/>
            <person name="Alexander Thil Smith A."/>
            <person name="Van Dorsselaer A."/>
            <person name="Weissenbach J."/>
            <person name="Medigue C."/>
            <person name="Le Paslier D."/>
        </authorList>
    </citation>
    <scope>NUCLEOTIDE SEQUENCE</scope>
</reference>
<comment type="similarity">
    <text evidence="2">Belongs to the glycosyl hydrolase 3 family.</text>
</comment>